<evidence type="ECO:0000256" key="2">
    <source>
        <dbReference type="ARBA" id="ARBA00022837"/>
    </source>
</evidence>
<dbReference type="Pfam" id="PF00168">
    <property type="entry name" value="C2"/>
    <property type="match status" value="2"/>
</dbReference>
<keyword evidence="3" id="KW-0175">Coiled coil</keyword>
<dbReference type="Pfam" id="PF25036">
    <property type="entry name" value="VPS13_VAB"/>
    <property type="match status" value="1"/>
</dbReference>
<dbReference type="PROSITE" id="PS00018">
    <property type="entry name" value="EF_HAND_1"/>
    <property type="match status" value="2"/>
</dbReference>
<dbReference type="PANTHER" id="PTHR16166:SF93">
    <property type="entry name" value="INTERMEMBRANE LIPID TRANSFER PROTEIN VPS13"/>
    <property type="match status" value="1"/>
</dbReference>
<comment type="caution">
    <text evidence="7">The sequence shown here is derived from an EMBL/GenBank/DDBJ whole genome shotgun (WGS) entry which is preliminary data.</text>
</comment>
<evidence type="ECO:0000256" key="3">
    <source>
        <dbReference type="SAM" id="Coils"/>
    </source>
</evidence>
<name>A0A1V9YQB4_ACHHY</name>
<dbReference type="InterPro" id="IPR018247">
    <property type="entry name" value="EF_Hand_1_Ca_BS"/>
</dbReference>
<evidence type="ECO:0000313" key="8">
    <source>
        <dbReference type="Proteomes" id="UP000243579"/>
    </source>
</evidence>
<feature type="domain" description="EF-hand" evidence="6">
    <location>
        <begin position="733"/>
        <end position="768"/>
    </location>
</feature>
<dbReference type="InterPro" id="IPR011992">
    <property type="entry name" value="EF-hand-dom_pair"/>
</dbReference>
<dbReference type="GO" id="GO:0005509">
    <property type="term" value="F:calcium ion binding"/>
    <property type="evidence" value="ECO:0007669"/>
    <property type="project" value="InterPro"/>
</dbReference>
<dbReference type="PROSITE" id="PS50004">
    <property type="entry name" value="C2"/>
    <property type="match status" value="2"/>
</dbReference>
<dbReference type="InterPro" id="IPR000008">
    <property type="entry name" value="C2_dom"/>
</dbReference>
<feature type="domain" description="EF-hand" evidence="6">
    <location>
        <begin position="775"/>
        <end position="810"/>
    </location>
</feature>
<dbReference type="Pfam" id="PF13499">
    <property type="entry name" value="EF-hand_7"/>
    <property type="match status" value="1"/>
</dbReference>
<dbReference type="SUPFAM" id="SSF49562">
    <property type="entry name" value="C2 domain (Calcium/lipid-binding domain, CaLB)"/>
    <property type="match status" value="2"/>
</dbReference>
<reference evidence="7 8" key="1">
    <citation type="journal article" date="2014" name="Genome Biol. Evol.">
        <title>The secreted proteins of Achlya hypogyna and Thraustotheca clavata identify the ancestral oomycete secretome and reveal gene acquisitions by horizontal gene transfer.</title>
        <authorList>
            <person name="Misner I."/>
            <person name="Blouin N."/>
            <person name="Leonard G."/>
            <person name="Richards T.A."/>
            <person name="Lane C.E."/>
        </authorList>
    </citation>
    <scope>NUCLEOTIDE SEQUENCE [LARGE SCALE GENOMIC DNA]</scope>
    <source>
        <strain evidence="7 8">ATCC 48635</strain>
    </source>
</reference>
<sequence>MQFDMTLLFLGITTIFVSLCVIPPLAKVTIAPLLGSAVAKATKAYLQPSIELFYNLWTGLISLEKIALQPTFLHELRMSLPFPIELSHVSIASLQLQLPALVGGEGPMRYKASIEVTGLRVRGTFVGNYELDRAEYLERITANKIAMANAMTQAVQSYLGRKPDAPAEPSTFKSRLMHSIAETIVISFRDVEIEFVGEEPAAPTTPLSIECSELSLKSAPTTEEEQINHRTVTLRNFYISIDGHRVVGTPSLIVDVTMPYVFEVMLSPLPLAAKKLGLSITPSDFVTTLSPHLYLMLIRYYIPYVKYGLFQEHLAQVVTGDCAGATPEEEAAYCSALKWDLATQAPVANGTVTELEKRLTLEQLVDLRAKALKWAEHHADISPMALVAKVQAENAPFRDKHIVVALDHWTVHLFETGLAEPAVAVLALSDLSVNMRQFAAGDVAMELEYGIRDVQLTTSYPSMECARSQILSHASDTALLYGQLKQTFAGAMDLGVTLEKLSIFAAKDPLQYFLLYLDRLRSSAQEYMAAALPATEAAPAPAVVADTAAPATTLNLSNVGPCSLFKGADMKVTVRVADLSVFLIPPVVDNTGALLEFTITTALDLDSSLEREKLSLVVSEAGLLPRLYQPNDDRECFPTIFSPQASSTQSLLAPIHIANGYELVMASPTTFTQRLSVSVSDIALSFSQLNFAMFWSSLMSLSEIQTTTPEQLRKRLAAQEAAQEAEMAFQLQARLDQAQKQFEKIDVDHTKSIELDELELLLAHAIVEHKLLKRELQELTATVFNTIDKDGSGTIDFDEFRHYLLETMNVEHLRGYVDLYACEYDATDVVESFFGKLKPSTKAEDWPLFFGTRAATDPLTKFWSTYELEMGVTKDSRNGQPPALLQRKLVRLLQHNDAARGCWEVLIAPNLAHDSDVDLSWALTDDTPCGGIVEFESAAKMILNQASVPVTEAVPEATAPAPLLNAATLSLQSDIKLGTLHVVLLDDKLPLNACRADLVVDHIKCQVALASSIGPDVYNMNAVGSEWSMALGLQVAASCYSDLSYQMEAIIEPWVCLVGVKSVAGVEGMRCWLEAEKRFQVNVSSSLLEVMLIIPEIMSGTLVVEDAPKVVYRLDEPPFHVTNMTGVPLRFESGGRSVLLEPRSVQALDGLDAADCRVEIPEWGALAGISLPAFGPKELVVQDASGQHYITLNALCRLEDPKDASLVLKSNVVVTNLSSLDMEMQTLVHLAGFTSLNDKVLTLPSTEQVAMPISLFMGDTEVYLRGAGSKSWHVNVTLTNDMLLDNQTPPKPEGKVEAVAKKGTIVPLNQKHKSSKLVKQLTPSILLNKHVLTDNTVQWELALLPSFAILNALPYALDYMFLEYRTNKSAGRMDMAGIQKLLEESSVHGTVASGATGEVPGLSSQTPGYMAFRLRNGDATSAWSKPLLMAIHATVELFTTAPEKYELEPHLAVNFERLTMPDKPRVVKFSAPYWVVNKTGLTLAYRLPDAEAAAKDGDVGLHPHFQTPIMLHAPKARMSFRALEAASAMPPSWSPLVNSSPDYAASTPPPVFHQLSAASTWSEPMNASAVQTNGEVYSSGHVLGVDIQGLQGLFVDSVLVTLTPRYIVQNHTPFDIQLRAFATPQTDHLNELAGVGSCPAYGLASHANGVLYAFSPLSKEPLAKCQKYFSMALAGSHVWSSILSVNTVGDVYFPLECTIRKRGFIVKASIQLLGTHLFVVLTDASAYPPYGVENYTMYPVTLHQGSNLTAQTTTLARAERLAFAWDQAYATEHRLDVVIQGQKFAVDIDSVGPVKAGSDLNLLKFMDSDTGKKFLLEVVPVGSTRVLRIVDAKSKHLDMLRSAKSKSEGTARAVTASLYTTALDLRLAGVGISFMDALPQEVLYLSLDDLRVQSPPESLEWDVSIYHLQVDNMLPNTRFPVILAPVDSGFNGANNVPFFKLVIETLGDNASILKVMDVAWQPVHVRVDIDYVFKLLGLLEPLLAAEATLQAQLELAADLFAKPIPVPTPVVNSKLLYFETFSLHETQFRLECLIQKEDIARSKAMAHSRSWLVNALMQLIGIVGSKLSGSPSFYFSEITKRHCFTTQDRLVSQLIQNYSRDVVMQAYKLVGSIDMLGNPVGLVEDLGSGIKAFLKVTTNEVLGDSQTRGEGVKILGKTVAKSGTGVLAKMTGSLDKLMDEVSDVADTPHDDPDAPKDALGGGLQFAKNLGKGLTGIITKPVEGAISGGVTGFVQGAVQGLAGAPVVLLKTVTSTAHTLAVEASETLEDVVPFQGRRRKELQFVGKALVPPAKQPPSMLHVEVLSASGLVASSGQCNPVCYMLLNDKVVLQTKCLFGTANPEWRMQKNIELKTELASTSVVFKVRDSFTGFESTIGQFRLPLNQLLLDFEQLPGRSPLSQWVKGQDVDLDVMAVDPPRIEKEYTLWGKPKKSREGKPPTLQVLVTVVDLVNYVPPKNMFGSTPNLAPYIGVELGGKAQKTTALKAATAAMSWKETLTFDWKSPEKYKTVVFTLYDKSMLVDETLGAAALTLDTTGPRMDSLLDVRVNGAVNGQLHVKTEILGLPDDDEGEPSPTQGDPTSKTAGKLKLHVSFS</sequence>
<organism evidence="7 8">
    <name type="scientific">Achlya hypogyna</name>
    <name type="common">Oomycete</name>
    <name type="synonym">Protoachlya hypogyna</name>
    <dbReference type="NCBI Taxonomy" id="1202772"/>
    <lineage>
        <taxon>Eukaryota</taxon>
        <taxon>Sar</taxon>
        <taxon>Stramenopiles</taxon>
        <taxon>Oomycota</taxon>
        <taxon>Saprolegniomycetes</taxon>
        <taxon>Saprolegniales</taxon>
        <taxon>Achlyaceae</taxon>
        <taxon>Achlya</taxon>
    </lineage>
</organism>
<comment type="similarity">
    <text evidence="1">Belongs to the VPS13 family.</text>
</comment>
<dbReference type="InterPro" id="IPR035892">
    <property type="entry name" value="C2_domain_sf"/>
</dbReference>
<dbReference type="Proteomes" id="UP000243579">
    <property type="component" value="Unassembled WGS sequence"/>
</dbReference>
<feature type="domain" description="C2" evidence="5">
    <location>
        <begin position="2276"/>
        <end position="2395"/>
    </location>
</feature>
<evidence type="ECO:0000259" key="6">
    <source>
        <dbReference type="PROSITE" id="PS50222"/>
    </source>
</evidence>
<dbReference type="OrthoDB" id="428159at2759"/>
<evidence type="ECO:0000313" key="7">
    <source>
        <dbReference type="EMBL" id="OQR87871.1"/>
    </source>
</evidence>
<evidence type="ECO:0000259" key="5">
    <source>
        <dbReference type="PROSITE" id="PS50004"/>
    </source>
</evidence>
<dbReference type="GO" id="GO:0045053">
    <property type="term" value="P:protein retention in Golgi apparatus"/>
    <property type="evidence" value="ECO:0007669"/>
    <property type="project" value="TreeGrafter"/>
</dbReference>
<feature type="compositionally biased region" description="Polar residues" evidence="4">
    <location>
        <begin position="2571"/>
        <end position="2581"/>
    </location>
</feature>
<dbReference type="GO" id="GO:0006623">
    <property type="term" value="P:protein targeting to vacuole"/>
    <property type="evidence" value="ECO:0007669"/>
    <property type="project" value="TreeGrafter"/>
</dbReference>
<dbReference type="SUPFAM" id="SSF47473">
    <property type="entry name" value="EF-hand"/>
    <property type="match status" value="1"/>
</dbReference>
<evidence type="ECO:0000256" key="1">
    <source>
        <dbReference type="ARBA" id="ARBA00006545"/>
    </source>
</evidence>
<dbReference type="PANTHER" id="PTHR16166">
    <property type="entry name" value="VACUOLAR PROTEIN SORTING-ASSOCIATED PROTEIN VPS13"/>
    <property type="match status" value="1"/>
</dbReference>
<dbReference type="Gene3D" id="1.10.238.10">
    <property type="entry name" value="EF-hand"/>
    <property type="match status" value="1"/>
</dbReference>
<proteinExistence type="inferred from homology"/>
<accession>A0A1V9YQB4</accession>
<gene>
    <name evidence="7" type="ORF">ACHHYP_07939</name>
</gene>
<feature type="coiled-coil region" evidence="3">
    <location>
        <begin position="721"/>
        <end position="782"/>
    </location>
</feature>
<evidence type="ECO:0000256" key="4">
    <source>
        <dbReference type="SAM" id="MobiDB-lite"/>
    </source>
</evidence>
<dbReference type="SMART" id="SM00239">
    <property type="entry name" value="C2"/>
    <property type="match status" value="2"/>
</dbReference>
<keyword evidence="8" id="KW-1185">Reference proteome</keyword>
<dbReference type="EMBL" id="JNBR01001420">
    <property type="protein sequence ID" value="OQR87871.1"/>
    <property type="molecule type" value="Genomic_DNA"/>
</dbReference>
<dbReference type="InterPro" id="IPR009543">
    <property type="entry name" value="VPS13_VAB"/>
</dbReference>
<dbReference type="InterPro" id="IPR002048">
    <property type="entry name" value="EF_hand_dom"/>
</dbReference>
<dbReference type="PROSITE" id="PS50222">
    <property type="entry name" value="EF_HAND_2"/>
    <property type="match status" value="2"/>
</dbReference>
<keyword evidence="2" id="KW-0106">Calcium</keyword>
<feature type="domain" description="C2" evidence="5">
    <location>
        <begin position="2416"/>
        <end position="2543"/>
    </location>
</feature>
<dbReference type="InterPro" id="IPR026847">
    <property type="entry name" value="VPS13"/>
</dbReference>
<dbReference type="CDD" id="cd00030">
    <property type="entry name" value="C2"/>
    <property type="match status" value="1"/>
</dbReference>
<protein>
    <submittedName>
        <fullName evidence="7">Uncharacterized protein</fullName>
    </submittedName>
</protein>
<feature type="region of interest" description="Disordered" evidence="4">
    <location>
        <begin position="2561"/>
        <end position="2583"/>
    </location>
</feature>
<dbReference type="Gene3D" id="2.60.40.150">
    <property type="entry name" value="C2 domain"/>
    <property type="match status" value="2"/>
</dbReference>
<dbReference type="SMART" id="SM00054">
    <property type="entry name" value="EFh"/>
    <property type="match status" value="2"/>
</dbReference>